<dbReference type="STRING" id="570521.SAMN04488508_103433"/>
<dbReference type="InterPro" id="IPR008969">
    <property type="entry name" value="CarboxyPept-like_regulatory"/>
</dbReference>
<dbReference type="EMBL" id="FQYP01000003">
    <property type="protein sequence ID" value="SHI85544.1"/>
    <property type="molecule type" value="Genomic_DNA"/>
</dbReference>
<gene>
    <name evidence="1" type="ORF">SAMN04488508_103433</name>
</gene>
<dbReference type="Proteomes" id="UP000184432">
    <property type="component" value="Unassembled WGS sequence"/>
</dbReference>
<accession>A0A1M6EJ99</accession>
<reference evidence="2" key="1">
    <citation type="submission" date="2016-11" db="EMBL/GenBank/DDBJ databases">
        <authorList>
            <person name="Varghese N."/>
            <person name="Submissions S."/>
        </authorList>
    </citation>
    <scope>NUCLEOTIDE SEQUENCE [LARGE SCALE GENOMIC DNA]</scope>
    <source>
        <strain evidence="2">DSM 22623</strain>
    </source>
</reference>
<dbReference type="SUPFAM" id="SSF49464">
    <property type="entry name" value="Carboxypeptidase regulatory domain-like"/>
    <property type="match status" value="1"/>
</dbReference>
<evidence type="ECO:0000313" key="1">
    <source>
        <dbReference type="EMBL" id="SHI85544.1"/>
    </source>
</evidence>
<keyword evidence="2" id="KW-1185">Reference proteome</keyword>
<dbReference type="Pfam" id="PF13715">
    <property type="entry name" value="CarbopepD_reg_2"/>
    <property type="match status" value="1"/>
</dbReference>
<name>A0A1M6EJ99_9FLAO</name>
<sequence length="258" mass="29624">MQKIILLFFGGMTSIVFSQEYTKLNGRIVSETDDWDDVHVINKTLEVGTITDQEGYFSIRVTPGDTLIISSIQYVPYTHIVSSSDIQNDDFLIKLKEKVNALDEVTVSQYSLSGRIEEDVSKIPTYTENLPFFSAAELMQMNLPEFNDAQSNIKNIALRDDFTPTSIDFLALVKLAGGLVKRKKYTAYGPPKTVVDYFDEQFIVEMLEIPETEYYNFVDFVNENAETKLVLQSKDELKILEFLIVQKEVFIEKYNIRK</sequence>
<dbReference type="OrthoDB" id="1466882at2"/>
<dbReference type="AlphaFoldDB" id="A0A1M6EJ99"/>
<dbReference type="RefSeq" id="WP_073315763.1">
    <property type="nucleotide sequence ID" value="NZ_FQYP01000003.1"/>
</dbReference>
<organism evidence="1 2">
    <name type="scientific">Aquimarina spongiae</name>
    <dbReference type="NCBI Taxonomy" id="570521"/>
    <lineage>
        <taxon>Bacteria</taxon>
        <taxon>Pseudomonadati</taxon>
        <taxon>Bacteroidota</taxon>
        <taxon>Flavobacteriia</taxon>
        <taxon>Flavobacteriales</taxon>
        <taxon>Flavobacteriaceae</taxon>
        <taxon>Aquimarina</taxon>
    </lineage>
</organism>
<evidence type="ECO:0000313" key="2">
    <source>
        <dbReference type="Proteomes" id="UP000184432"/>
    </source>
</evidence>
<protein>
    <submittedName>
        <fullName evidence="1">CarboxypepD_reg-like domain-containing protein</fullName>
    </submittedName>
</protein>
<proteinExistence type="predicted"/>